<sequence length="100" mass="10914">MRSNTFPPARAVEHTYVPTKIDLQADILKFYVAIYQNASKKGRPGRLSYHTLAPSARIKYAASTSISVSSPSSLPCLTTFALTHLSSYENNIGRVPNSAV</sequence>
<evidence type="ECO:0000313" key="1">
    <source>
        <dbReference type="EMBL" id="KIK14489.1"/>
    </source>
</evidence>
<dbReference type="Proteomes" id="UP000054018">
    <property type="component" value="Unassembled WGS sequence"/>
</dbReference>
<reference evidence="1 2" key="1">
    <citation type="submission" date="2014-04" db="EMBL/GenBank/DDBJ databases">
        <authorList>
            <consortium name="DOE Joint Genome Institute"/>
            <person name="Kuo A."/>
            <person name="Kohler A."/>
            <person name="Costa M.D."/>
            <person name="Nagy L.G."/>
            <person name="Floudas D."/>
            <person name="Copeland A."/>
            <person name="Barry K.W."/>
            <person name="Cichocki N."/>
            <person name="Veneault-Fourrey C."/>
            <person name="LaButti K."/>
            <person name="Lindquist E.A."/>
            <person name="Lipzen A."/>
            <person name="Lundell T."/>
            <person name="Morin E."/>
            <person name="Murat C."/>
            <person name="Sun H."/>
            <person name="Tunlid A."/>
            <person name="Henrissat B."/>
            <person name="Grigoriev I.V."/>
            <person name="Hibbett D.S."/>
            <person name="Martin F."/>
            <person name="Nordberg H.P."/>
            <person name="Cantor M.N."/>
            <person name="Hua S.X."/>
        </authorList>
    </citation>
    <scope>NUCLEOTIDE SEQUENCE [LARGE SCALE GENOMIC DNA]</scope>
    <source>
        <strain evidence="1 2">441</strain>
    </source>
</reference>
<reference evidence="2" key="2">
    <citation type="submission" date="2015-01" db="EMBL/GenBank/DDBJ databases">
        <title>Evolutionary Origins and Diversification of the Mycorrhizal Mutualists.</title>
        <authorList>
            <consortium name="DOE Joint Genome Institute"/>
            <consortium name="Mycorrhizal Genomics Consortium"/>
            <person name="Kohler A."/>
            <person name="Kuo A."/>
            <person name="Nagy L.G."/>
            <person name="Floudas D."/>
            <person name="Copeland A."/>
            <person name="Barry K.W."/>
            <person name="Cichocki N."/>
            <person name="Veneault-Fourrey C."/>
            <person name="LaButti K."/>
            <person name="Lindquist E.A."/>
            <person name="Lipzen A."/>
            <person name="Lundell T."/>
            <person name="Morin E."/>
            <person name="Murat C."/>
            <person name="Riley R."/>
            <person name="Ohm R."/>
            <person name="Sun H."/>
            <person name="Tunlid A."/>
            <person name="Henrissat B."/>
            <person name="Grigoriev I.V."/>
            <person name="Hibbett D.S."/>
            <person name="Martin F."/>
        </authorList>
    </citation>
    <scope>NUCLEOTIDE SEQUENCE [LARGE SCALE GENOMIC DNA]</scope>
    <source>
        <strain evidence="2">441</strain>
    </source>
</reference>
<protein>
    <submittedName>
        <fullName evidence="1">Uncharacterized protein</fullName>
    </submittedName>
</protein>
<name>A0A0C9YL12_9AGAM</name>
<evidence type="ECO:0000313" key="2">
    <source>
        <dbReference type="Proteomes" id="UP000054018"/>
    </source>
</evidence>
<accession>A0A0C9YL12</accession>
<gene>
    <name evidence="1" type="ORF">PISMIDRAFT_350757</name>
</gene>
<keyword evidence="2" id="KW-1185">Reference proteome</keyword>
<organism evidence="1 2">
    <name type="scientific">Pisolithus microcarpus 441</name>
    <dbReference type="NCBI Taxonomy" id="765257"/>
    <lineage>
        <taxon>Eukaryota</taxon>
        <taxon>Fungi</taxon>
        <taxon>Dikarya</taxon>
        <taxon>Basidiomycota</taxon>
        <taxon>Agaricomycotina</taxon>
        <taxon>Agaricomycetes</taxon>
        <taxon>Agaricomycetidae</taxon>
        <taxon>Boletales</taxon>
        <taxon>Sclerodermatineae</taxon>
        <taxon>Pisolithaceae</taxon>
        <taxon>Pisolithus</taxon>
    </lineage>
</organism>
<proteinExistence type="predicted"/>
<dbReference type="HOGENOM" id="CLU_2307139_0_0_1"/>
<dbReference type="AlphaFoldDB" id="A0A0C9YL12"/>
<dbReference type="EMBL" id="KN833935">
    <property type="protein sequence ID" value="KIK14489.1"/>
    <property type="molecule type" value="Genomic_DNA"/>
</dbReference>